<keyword evidence="4" id="KW-1185">Reference proteome</keyword>
<proteinExistence type="predicted"/>
<comment type="caution">
    <text evidence="3">The sequence shown here is derived from an EMBL/GenBank/DDBJ whole genome shotgun (WGS) entry which is preliminary data.</text>
</comment>
<dbReference type="PROSITE" id="PS51494">
    <property type="entry name" value="SPOIVB"/>
    <property type="match status" value="1"/>
</dbReference>
<evidence type="ECO:0000313" key="4">
    <source>
        <dbReference type="Proteomes" id="UP001151081"/>
    </source>
</evidence>
<feature type="domain" description="Peptidase S55" evidence="2">
    <location>
        <begin position="1"/>
        <end position="105"/>
    </location>
</feature>
<dbReference type="Pfam" id="PF05580">
    <property type="entry name" value="Peptidase_S55"/>
    <property type="match status" value="1"/>
</dbReference>
<accession>A0A9X3WZ78</accession>
<reference evidence="3 4" key="1">
    <citation type="submission" date="2021-04" db="EMBL/GenBank/DDBJ databases">
        <title>Genome analysis of Polyangium sp.</title>
        <authorList>
            <person name="Li Y."/>
            <person name="Wang J."/>
        </authorList>
    </citation>
    <scope>NUCLEOTIDE SEQUENCE [LARGE SCALE GENOMIC DNA]</scope>
    <source>
        <strain evidence="3 4">SDU14</strain>
    </source>
</reference>
<dbReference type="EMBL" id="JAGTJJ010000001">
    <property type="protein sequence ID" value="MDC3979665.1"/>
    <property type="molecule type" value="Genomic_DNA"/>
</dbReference>
<protein>
    <recommendedName>
        <fullName evidence="2">Peptidase S55 domain-containing protein</fullName>
    </recommendedName>
</protein>
<feature type="region of interest" description="Disordered" evidence="1">
    <location>
        <begin position="100"/>
        <end position="124"/>
    </location>
</feature>
<dbReference type="Proteomes" id="UP001151081">
    <property type="component" value="Unassembled WGS sequence"/>
</dbReference>
<evidence type="ECO:0000256" key="1">
    <source>
        <dbReference type="SAM" id="MobiDB-lite"/>
    </source>
</evidence>
<evidence type="ECO:0000313" key="3">
    <source>
        <dbReference type="EMBL" id="MDC3979665.1"/>
    </source>
</evidence>
<dbReference type="AlphaFoldDB" id="A0A9X3WZ78"/>
<name>A0A9X3WZ78_9BACT</name>
<dbReference type="InterPro" id="IPR008763">
    <property type="entry name" value="Peptidase_S55"/>
</dbReference>
<organism evidence="3 4">
    <name type="scientific">Polyangium jinanense</name>
    <dbReference type="NCBI Taxonomy" id="2829994"/>
    <lineage>
        <taxon>Bacteria</taxon>
        <taxon>Pseudomonadati</taxon>
        <taxon>Myxococcota</taxon>
        <taxon>Polyangia</taxon>
        <taxon>Polyangiales</taxon>
        <taxon>Polyangiaceae</taxon>
        <taxon>Polyangium</taxon>
    </lineage>
</organism>
<gene>
    <name evidence="3" type="ORF">KEG57_04075</name>
</gene>
<sequence length="583" mass="62261">MKGYGLTVFSGTNPERFDVEVISTLKNFRPNQDLILIKTPNHPRLDVARTVGGMSGSPIYLNGKMIGAYAYGWLFGVEPIAGVTPIKSMLDELARPMPKAIMPIPGKGPLPSVDDDGRPKRDKHARLFHGTPESYDLQGHATQLASRAASLLAPPEGSALARASTPIMLGGLSGTSLKIAQNLLGPMGMEPLQAGGGTSTKPPPDAPTKFVDGGAIGVEMIRGDISAMGLGTVTRVSGDKLVAFGHPMLGGGIEALPTAVARVHWIMASQNRSFKIGEAVRSVGALVNDRQAAIVVDSSVKAPIFPMKVTITAPGGVPHPTWNLEVAQDQFLSPTFVAMAIGNAFETSASERNDLTYRATSKLKIGRWGTITLTDFGAGNGNPPGAEDFVRGRLVRAVGSLLNNPWEPISIEGIDTEVKVSYEREVVTLRGAKILEPEIDAGAKVHIQLELQRFQGKTETKIIEVDVPTELAGREVEIELAPGYEVERPLPSPETVAQLVANLPNQTFDPESVVASFRLRENGASYKGKIASRLPAGAIDTLRSSVDSDTPETFVAQVQSAVPLKQFMVGRDTVRVKVRNVLR</sequence>
<evidence type="ECO:0000259" key="2">
    <source>
        <dbReference type="PROSITE" id="PS51494"/>
    </source>
</evidence>